<evidence type="ECO:0008006" key="5">
    <source>
        <dbReference type="Google" id="ProtNLM"/>
    </source>
</evidence>
<comment type="caution">
    <text evidence="3">The sequence shown here is derived from an EMBL/GenBank/DDBJ whole genome shotgun (WGS) entry which is preliminary data.</text>
</comment>
<evidence type="ECO:0000256" key="1">
    <source>
        <dbReference type="SAM" id="MobiDB-lite"/>
    </source>
</evidence>
<accession>A0ABQ2VAP6</accession>
<organism evidence="3 4">
    <name type="scientific">Lentzea flava</name>
    <dbReference type="NCBI Taxonomy" id="103732"/>
    <lineage>
        <taxon>Bacteria</taxon>
        <taxon>Bacillati</taxon>
        <taxon>Actinomycetota</taxon>
        <taxon>Actinomycetes</taxon>
        <taxon>Pseudonocardiales</taxon>
        <taxon>Pseudonocardiaceae</taxon>
        <taxon>Lentzea</taxon>
    </lineage>
</organism>
<dbReference type="EMBL" id="BMRE01000061">
    <property type="protein sequence ID" value="GGU76680.1"/>
    <property type="molecule type" value="Genomic_DNA"/>
</dbReference>
<dbReference type="RefSeq" id="WP_189258980.1">
    <property type="nucleotide sequence ID" value="NZ_BMRE01000061.1"/>
</dbReference>
<proteinExistence type="predicted"/>
<reference evidence="4" key="1">
    <citation type="journal article" date="2019" name="Int. J. Syst. Evol. Microbiol.">
        <title>The Global Catalogue of Microorganisms (GCM) 10K type strain sequencing project: providing services to taxonomists for standard genome sequencing and annotation.</title>
        <authorList>
            <consortium name="The Broad Institute Genomics Platform"/>
            <consortium name="The Broad Institute Genome Sequencing Center for Infectious Disease"/>
            <person name="Wu L."/>
            <person name="Ma J."/>
        </authorList>
    </citation>
    <scope>NUCLEOTIDE SEQUENCE [LARGE SCALE GENOMIC DNA]</scope>
    <source>
        <strain evidence="4">JCM 3296</strain>
    </source>
</reference>
<evidence type="ECO:0000313" key="4">
    <source>
        <dbReference type="Proteomes" id="UP000649573"/>
    </source>
</evidence>
<evidence type="ECO:0000313" key="3">
    <source>
        <dbReference type="EMBL" id="GGU76680.1"/>
    </source>
</evidence>
<gene>
    <name evidence="3" type="ORF">GCM10010178_79830</name>
</gene>
<feature type="signal peptide" evidence="2">
    <location>
        <begin position="1"/>
        <end position="27"/>
    </location>
</feature>
<protein>
    <recommendedName>
        <fullName evidence="5">Intersectin-EH binding protein Ibp1</fullName>
    </recommendedName>
</protein>
<dbReference type="Proteomes" id="UP000649573">
    <property type="component" value="Unassembled WGS sequence"/>
</dbReference>
<name>A0ABQ2VAP6_9PSEU</name>
<keyword evidence="4" id="KW-1185">Reference proteome</keyword>
<feature type="chain" id="PRO_5046737720" description="Intersectin-EH binding protein Ibp1" evidence="2">
    <location>
        <begin position="28"/>
        <end position="107"/>
    </location>
</feature>
<sequence>MSSFLRRGIVAVAGLAIMLGTGGSAFAGTVVTPADGGNPATPIQCQPAKPLDPGVPFVPALPIQEQPSTPAPVGAPSVPANRLECQPAQPLEPGTPTVPAKPIGQAK</sequence>
<evidence type="ECO:0000256" key="2">
    <source>
        <dbReference type="SAM" id="SignalP"/>
    </source>
</evidence>
<feature type="region of interest" description="Disordered" evidence="1">
    <location>
        <begin position="63"/>
        <end position="107"/>
    </location>
</feature>
<keyword evidence="2" id="KW-0732">Signal</keyword>